<comment type="caution">
    <text evidence="1">The sequence shown here is derived from an EMBL/GenBank/DDBJ whole genome shotgun (WGS) entry which is preliminary data.</text>
</comment>
<protein>
    <submittedName>
        <fullName evidence="1">Unnamed protein product</fullName>
    </submittedName>
</protein>
<dbReference type="EMBL" id="BSXS01005281">
    <property type="protein sequence ID" value="GME84129.1"/>
    <property type="molecule type" value="Genomic_DNA"/>
</dbReference>
<sequence>MNQLVQEIQENGYEKQPWILNTNEDLFTGPNNLKQKGKIESVQIYSKLIYTQDEIDYLDGTGDGKVVKYLSSNGTEKNVGGVGQESVQGNENGIKTTEGDQDQDMNRIPISNHLLGFFKLGKKLTSHLNIVHGGAIATLIDEFFVKVCLPLTPKHFAVTANLNIKYQKPLKFEKEGEPLLDVLLDCYIKFNKDNRKFTVCGGLKNVEGDYVYCFGEVLVVVPKVGPEQL</sequence>
<proteinExistence type="predicted"/>
<name>A0ACB5TA70_AMBMO</name>
<gene>
    <name evidence="1" type="ORF">Amon02_000662500</name>
</gene>
<evidence type="ECO:0000313" key="1">
    <source>
        <dbReference type="EMBL" id="GME84129.1"/>
    </source>
</evidence>
<organism evidence="1 2">
    <name type="scientific">Ambrosiozyma monospora</name>
    <name type="common">Yeast</name>
    <name type="synonym">Endomycopsis monosporus</name>
    <dbReference type="NCBI Taxonomy" id="43982"/>
    <lineage>
        <taxon>Eukaryota</taxon>
        <taxon>Fungi</taxon>
        <taxon>Dikarya</taxon>
        <taxon>Ascomycota</taxon>
        <taxon>Saccharomycotina</taxon>
        <taxon>Pichiomycetes</taxon>
        <taxon>Pichiales</taxon>
        <taxon>Pichiaceae</taxon>
        <taxon>Ambrosiozyma</taxon>
    </lineage>
</organism>
<accession>A0ACB5TA70</accession>
<reference evidence="1" key="1">
    <citation type="submission" date="2023-04" db="EMBL/GenBank/DDBJ databases">
        <title>Ambrosiozyma monospora NBRC 10751.</title>
        <authorList>
            <person name="Ichikawa N."/>
            <person name="Sato H."/>
            <person name="Tonouchi N."/>
        </authorList>
    </citation>
    <scope>NUCLEOTIDE SEQUENCE</scope>
    <source>
        <strain evidence="1">NBRC 10751</strain>
    </source>
</reference>
<keyword evidence="2" id="KW-1185">Reference proteome</keyword>
<dbReference type="Proteomes" id="UP001165064">
    <property type="component" value="Unassembled WGS sequence"/>
</dbReference>
<evidence type="ECO:0000313" key="2">
    <source>
        <dbReference type="Proteomes" id="UP001165064"/>
    </source>
</evidence>